<accession>A0A0N0P7N7</accession>
<sequence length="622" mass="68411">MCVITVQLVFAFVGTRVPYQLCESPAGVGCSPTPSPFGSTTMSNSFSATAQSSLRVQSANSSASLGPSAPKFHFTAQQLFTRLAAIAESLQCTRQSPPSEAPAQPSSGEPTSPSSAAVMHKTPLLEFFNYETLSPLDGTAVLADEDVLLVWCDAQISVELVEALQLEWLEAYSGIHKPHHAARPLTTFTPTSATEMAVCTTEERLRNVAHARLALCKTVPLHMHLLEEEFAECKAALAKQRKHLLDLKLSADTFASFNATASTTDEGAAASAVFSASTAGVADRFPLLAELEPSLTSTLSPDAVNFHSTSNESSLLMCGSQLASKQTVVMRISKQLSKLQQLSLEEEEKQKRFATGEHARALQLFLGSAEQDRGTAEAIVQRYQAEMLRQLKCVRFLVAHVTLLRNLVKKARREMAAIDLVLNRLSSSLELPRLLEQAEVLLRRRVVLRRAARRMQLLLQETEYSNLQRDLHDFSQRREVQDVLSPKVWWYLRAPLPSILPAEDVVATLLDHALIDRNVDEAQELVERIRCVSLHTASSTDAAQSMHGITDSLLPVERLLRRAEEAEAKAAAYKAQVEELELKVREYEAAKEASCKSLDTVETEAFPGNGVEENVSNPERLL</sequence>
<evidence type="ECO:0000313" key="4">
    <source>
        <dbReference type="Proteomes" id="UP000038009"/>
    </source>
</evidence>
<organism evidence="3 4">
    <name type="scientific">Leptomonas seymouri</name>
    <dbReference type="NCBI Taxonomy" id="5684"/>
    <lineage>
        <taxon>Eukaryota</taxon>
        <taxon>Discoba</taxon>
        <taxon>Euglenozoa</taxon>
        <taxon>Kinetoplastea</taxon>
        <taxon>Metakinetoplastina</taxon>
        <taxon>Trypanosomatida</taxon>
        <taxon>Trypanosomatidae</taxon>
        <taxon>Leishmaniinae</taxon>
        <taxon>Leptomonas</taxon>
    </lineage>
</organism>
<feature type="compositionally biased region" description="Low complexity" evidence="2">
    <location>
        <begin position="95"/>
        <end position="110"/>
    </location>
</feature>
<reference evidence="3 4" key="1">
    <citation type="journal article" date="2015" name="PLoS Pathog.">
        <title>Leptomonas seymouri: Adaptations to the Dixenous Life Cycle Analyzed by Genome Sequencing, Transcriptome Profiling and Co-infection with Leishmania donovani.</title>
        <authorList>
            <person name="Kraeva N."/>
            <person name="Butenko A."/>
            <person name="Hlavacova J."/>
            <person name="Kostygov A."/>
            <person name="Myskova J."/>
            <person name="Grybchuk D."/>
            <person name="Lestinova T."/>
            <person name="Votypka J."/>
            <person name="Volf P."/>
            <person name="Opperdoes F."/>
            <person name="Flegontov P."/>
            <person name="Lukes J."/>
            <person name="Yurchenko V."/>
        </authorList>
    </citation>
    <scope>NUCLEOTIDE SEQUENCE [LARGE SCALE GENOMIC DNA]</scope>
    <source>
        <strain evidence="3 4">ATCC 30220</strain>
    </source>
</reference>
<evidence type="ECO:0000313" key="3">
    <source>
        <dbReference type="EMBL" id="KPI88986.1"/>
    </source>
</evidence>
<dbReference type="OrthoDB" id="273528at2759"/>
<gene>
    <name evidence="3" type="ORF">ABL78_1870</name>
</gene>
<dbReference type="OMA" id="RWYLRAP"/>
<feature type="coiled-coil region" evidence="1">
    <location>
        <begin position="556"/>
        <end position="597"/>
    </location>
</feature>
<dbReference type="Proteomes" id="UP000038009">
    <property type="component" value="Unassembled WGS sequence"/>
</dbReference>
<dbReference type="AlphaFoldDB" id="A0A0N0P7N7"/>
<keyword evidence="4" id="KW-1185">Reference proteome</keyword>
<dbReference type="VEuPathDB" id="TriTrypDB:Lsey_0034_0010"/>
<proteinExistence type="predicted"/>
<comment type="caution">
    <text evidence="3">The sequence shown here is derived from an EMBL/GenBank/DDBJ whole genome shotgun (WGS) entry which is preliminary data.</text>
</comment>
<evidence type="ECO:0000256" key="2">
    <source>
        <dbReference type="SAM" id="MobiDB-lite"/>
    </source>
</evidence>
<name>A0A0N0P7N7_LEPSE</name>
<feature type="region of interest" description="Disordered" evidence="2">
    <location>
        <begin position="94"/>
        <end position="116"/>
    </location>
</feature>
<protein>
    <submittedName>
        <fullName evidence="3">Uncharacterized protein</fullName>
    </submittedName>
</protein>
<keyword evidence="1" id="KW-0175">Coiled coil</keyword>
<dbReference type="EMBL" id="LJSK01000034">
    <property type="protein sequence ID" value="KPI88986.1"/>
    <property type="molecule type" value="Genomic_DNA"/>
</dbReference>
<evidence type="ECO:0000256" key="1">
    <source>
        <dbReference type="SAM" id="Coils"/>
    </source>
</evidence>